<gene>
    <name evidence="3" type="ORF">GPM918_LOCUS32953</name>
    <name evidence="2" type="ORF">OVA965_LOCUS28574</name>
    <name evidence="5" type="ORF">SRO942_LOCUS33626</name>
    <name evidence="4" type="ORF">TMI583_LOCUS29328</name>
</gene>
<dbReference type="Proteomes" id="UP000682733">
    <property type="component" value="Unassembled WGS sequence"/>
</dbReference>
<evidence type="ECO:0000256" key="1">
    <source>
        <dbReference type="SAM" id="MobiDB-lite"/>
    </source>
</evidence>
<organism evidence="3 6">
    <name type="scientific">Didymodactylos carnosus</name>
    <dbReference type="NCBI Taxonomy" id="1234261"/>
    <lineage>
        <taxon>Eukaryota</taxon>
        <taxon>Metazoa</taxon>
        <taxon>Spiralia</taxon>
        <taxon>Gnathifera</taxon>
        <taxon>Rotifera</taxon>
        <taxon>Eurotatoria</taxon>
        <taxon>Bdelloidea</taxon>
        <taxon>Philodinida</taxon>
        <taxon>Philodinidae</taxon>
        <taxon>Didymodactylos</taxon>
    </lineage>
</organism>
<dbReference type="Proteomes" id="UP000663829">
    <property type="component" value="Unassembled WGS sequence"/>
</dbReference>
<evidence type="ECO:0000313" key="4">
    <source>
        <dbReference type="EMBL" id="CAF4108355.1"/>
    </source>
</evidence>
<keyword evidence="6" id="KW-1185">Reference proteome</keyword>
<accession>A0A815KDT2</accession>
<evidence type="ECO:0000313" key="3">
    <source>
        <dbReference type="EMBL" id="CAF1394354.1"/>
    </source>
</evidence>
<name>A0A815KDT2_9BILA</name>
<proteinExistence type="predicted"/>
<dbReference type="EMBL" id="CAJOBA010041166">
    <property type="protein sequence ID" value="CAF4108355.1"/>
    <property type="molecule type" value="Genomic_DNA"/>
</dbReference>
<dbReference type="EMBL" id="CAJOBC010082588">
    <property type="protein sequence ID" value="CAF4288610.1"/>
    <property type="molecule type" value="Genomic_DNA"/>
</dbReference>
<comment type="caution">
    <text evidence="3">The sequence shown here is derived from an EMBL/GenBank/DDBJ whole genome shotgun (WGS) entry which is preliminary data.</text>
</comment>
<protein>
    <submittedName>
        <fullName evidence="3">Uncharacterized protein</fullName>
    </submittedName>
</protein>
<reference evidence="3" key="1">
    <citation type="submission" date="2021-02" db="EMBL/GenBank/DDBJ databases">
        <authorList>
            <person name="Nowell W R."/>
        </authorList>
    </citation>
    <scope>NUCLEOTIDE SEQUENCE</scope>
</reference>
<dbReference type="Proteomes" id="UP000681722">
    <property type="component" value="Unassembled WGS sequence"/>
</dbReference>
<feature type="compositionally biased region" description="Polar residues" evidence="1">
    <location>
        <begin position="82"/>
        <end position="91"/>
    </location>
</feature>
<feature type="compositionally biased region" description="Low complexity" evidence="1">
    <location>
        <begin position="13"/>
        <end position="42"/>
    </location>
</feature>
<evidence type="ECO:0000313" key="6">
    <source>
        <dbReference type="Proteomes" id="UP000663829"/>
    </source>
</evidence>
<dbReference type="EMBL" id="CAJNOK010019588">
    <property type="protein sequence ID" value="CAF1301915.1"/>
    <property type="molecule type" value="Genomic_DNA"/>
</dbReference>
<evidence type="ECO:0000313" key="2">
    <source>
        <dbReference type="EMBL" id="CAF1301915.1"/>
    </source>
</evidence>
<sequence length="91" mass="8720">MAANQESPGGTFGQVVGSQSGQEGMSNKATASASTTGGTSTEGNKESPGGTMHNVSDVHTGGGSGSSALQQGGTSEGETGKTPYSQGTGHT</sequence>
<dbReference type="Proteomes" id="UP000677228">
    <property type="component" value="Unassembled WGS sequence"/>
</dbReference>
<feature type="region of interest" description="Disordered" evidence="1">
    <location>
        <begin position="1"/>
        <end position="91"/>
    </location>
</feature>
<dbReference type="EMBL" id="CAJNOQ010017177">
    <property type="protein sequence ID" value="CAF1394354.1"/>
    <property type="molecule type" value="Genomic_DNA"/>
</dbReference>
<evidence type="ECO:0000313" key="5">
    <source>
        <dbReference type="EMBL" id="CAF4288610.1"/>
    </source>
</evidence>
<dbReference type="AlphaFoldDB" id="A0A815KDT2"/>